<dbReference type="Proteomes" id="UP001234989">
    <property type="component" value="Chromosome 9"/>
</dbReference>
<protein>
    <submittedName>
        <fullName evidence="1">Uncharacterized protein</fullName>
    </submittedName>
</protein>
<evidence type="ECO:0000313" key="1">
    <source>
        <dbReference type="EMBL" id="WMV45100.1"/>
    </source>
</evidence>
<gene>
    <name evidence="1" type="ORF">MTR67_038485</name>
</gene>
<keyword evidence="2" id="KW-1185">Reference proteome</keyword>
<dbReference type="AlphaFoldDB" id="A0AAF0UFA3"/>
<sequence length="41" mass="5116">MLSSSLSLRSYSSLRYLFPHDLLFWFHLSYMFPRFLNYEYS</sequence>
<dbReference type="EMBL" id="CP133620">
    <property type="protein sequence ID" value="WMV45100.1"/>
    <property type="molecule type" value="Genomic_DNA"/>
</dbReference>
<proteinExistence type="predicted"/>
<name>A0AAF0UFA3_SOLVR</name>
<organism evidence="1 2">
    <name type="scientific">Solanum verrucosum</name>
    <dbReference type="NCBI Taxonomy" id="315347"/>
    <lineage>
        <taxon>Eukaryota</taxon>
        <taxon>Viridiplantae</taxon>
        <taxon>Streptophyta</taxon>
        <taxon>Embryophyta</taxon>
        <taxon>Tracheophyta</taxon>
        <taxon>Spermatophyta</taxon>
        <taxon>Magnoliopsida</taxon>
        <taxon>eudicotyledons</taxon>
        <taxon>Gunneridae</taxon>
        <taxon>Pentapetalae</taxon>
        <taxon>asterids</taxon>
        <taxon>lamiids</taxon>
        <taxon>Solanales</taxon>
        <taxon>Solanaceae</taxon>
        <taxon>Solanoideae</taxon>
        <taxon>Solaneae</taxon>
        <taxon>Solanum</taxon>
    </lineage>
</organism>
<accession>A0AAF0UFA3</accession>
<evidence type="ECO:0000313" key="2">
    <source>
        <dbReference type="Proteomes" id="UP001234989"/>
    </source>
</evidence>
<reference evidence="1" key="1">
    <citation type="submission" date="2023-08" db="EMBL/GenBank/DDBJ databases">
        <title>A de novo genome assembly of Solanum verrucosum Schlechtendal, a Mexican diploid species geographically isolated from the other diploid A-genome species in potato relatives.</title>
        <authorList>
            <person name="Hosaka K."/>
        </authorList>
    </citation>
    <scope>NUCLEOTIDE SEQUENCE</scope>
    <source>
        <tissue evidence="1">Young leaves</tissue>
    </source>
</reference>